<accession>A0ABY5Z7S8</accession>
<gene>
    <name evidence="1" type="ORF">Drose_06420</name>
</gene>
<evidence type="ECO:0000313" key="2">
    <source>
        <dbReference type="Proteomes" id="UP001058271"/>
    </source>
</evidence>
<proteinExistence type="predicted"/>
<evidence type="ECO:0000313" key="1">
    <source>
        <dbReference type="EMBL" id="UWZ37907.1"/>
    </source>
</evidence>
<reference evidence="1" key="1">
    <citation type="submission" date="2021-04" db="EMBL/GenBank/DDBJ databases">
        <title>Biosynthetic gene clusters of Dactylosporangioum roseum.</title>
        <authorList>
            <person name="Hartkoorn R.C."/>
            <person name="Beaudoing E."/>
            <person name="Hot D."/>
            <person name="Moureu S."/>
        </authorList>
    </citation>
    <scope>NUCLEOTIDE SEQUENCE</scope>
    <source>
        <strain evidence="1">NRRL B-16295</strain>
    </source>
</reference>
<protein>
    <recommendedName>
        <fullName evidence="3">RNA polymerase sigma factor 70 region 4 type 2 domain-containing protein</fullName>
    </recommendedName>
</protein>
<name>A0ABY5Z7S8_9ACTN</name>
<dbReference type="Proteomes" id="UP001058271">
    <property type="component" value="Chromosome"/>
</dbReference>
<dbReference type="RefSeq" id="WP_260727269.1">
    <property type="nucleotide sequence ID" value="NZ_BAAABS010000033.1"/>
</dbReference>
<sequence length="150" mass="16431">MIRRTCACGAVIVCADLDGWAVWLDNHPTDDGMFRVVAGHDAPWVVVDPAGPYRRHTCHVDQPESDPHDDRRGRDRTHLAADRAIPAVQAVIAAGTPLTAEQRQAARLRLAHPTESYRQLARRAGVSKGAFDNALRGVMRHATNLTQQAA</sequence>
<dbReference type="EMBL" id="CP073721">
    <property type="protein sequence ID" value="UWZ37907.1"/>
    <property type="molecule type" value="Genomic_DNA"/>
</dbReference>
<organism evidence="1 2">
    <name type="scientific">Dactylosporangium roseum</name>
    <dbReference type="NCBI Taxonomy" id="47989"/>
    <lineage>
        <taxon>Bacteria</taxon>
        <taxon>Bacillati</taxon>
        <taxon>Actinomycetota</taxon>
        <taxon>Actinomycetes</taxon>
        <taxon>Micromonosporales</taxon>
        <taxon>Micromonosporaceae</taxon>
        <taxon>Dactylosporangium</taxon>
    </lineage>
</organism>
<evidence type="ECO:0008006" key="3">
    <source>
        <dbReference type="Google" id="ProtNLM"/>
    </source>
</evidence>
<keyword evidence="2" id="KW-1185">Reference proteome</keyword>